<dbReference type="VEuPathDB" id="PiroplasmaDB:TpMuguga_02g00880"/>
<name>Q4N3V8_THEPA</name>
<keyword evidence="1" id="KW-1133">Transmembrane helix</keyword>
<evidence type="ECO:0000313" key="2">
    <source>
        <dbReference type="EMBL" id="EAN33165.1"/>
    </source>
</evidence>
<accession>Q4N3V8</accession>
<keyword evidence="1" id="KW-0472">Membrane</keyword>
<comment type="caution">
    <text evidence="2">The sequence shown here is derived from an EMBL/GenBank/DDBJ whole genome shotgun (WGS) entry which is preliminary data.</text>
</comment>
<dbReference type="AlphaFoldDB" id="Q4N3V8"/>
<feature type="transmembrane region" description="Helical" evidence="1">
    <location>
        <begin position="104"/>
        <end position="125"/>
    </location>
</feature>
<dbReference type="Proteomes" id="UP000001949">
    <property type="component" value="Unassembled WGS sequence"/>
</dbReference>
<evidence type="ECO:0000256" key="1">
    <source>
        <dbReference type="SAM" id="Phobius"/>
    </source>
</evidence>
<proteinExistence type="predicted"/>
<dbReference type="KEGG" id="tpv:TP02_0880"/>
<gene>
    <name evidence="2" type="ordered locus">TP02_0880</name>
</gene>
<evidence type="ECO:0000313" key="3">
    <source>
        <dbReference type="Proteomes" id="UP000001949"/>
    </source>
</evidence>
<keyword evidence="1" id="KW-0812">Transmembrane</keyword>
<dbReference type="InParanoid" id="Q4N3V8"/>
<reference evidence="2 3" key="1">
    <citation type="journal article" date="2005" name="Science">
        <title>Genome sequence of Theileria parva, a bovine pathogen that transforms lymphocytes.</title>
        <authorList>
            <person name="Gardner M.J."/>
            <person name="Bishop R."/>
            <person name="Shah T."/>
            <person name="de Villiers E.P."/>
            <person name="Carlton J.M."/>
            <person name="Hall N."/>
            <person name="Ren Q."/>
            <person name="Paulsen I.T."/>
            <person name="Pain A."/>
            <person name="Berriman M."/>
            <person name="Wilson R.J.M."/>
            <person name="Sato S."/>
            <person name="Ralph S.A."/>
            <person name="Mann D.J."/>
            <person name="Xiong Z."/>
            <person name="Shallom S.J."/>
            <person name="Weidman J."/>
            <person name="Jiang L."/>
            <person name="Lynn J."/>
            <person name="Weaver B."/>
            <person name="Shoaibi A."/>
            <person name="Domingo A.R."/>
            <person name="Wasawo D."/>
            <person name="Crabtree J."/>
            <person name="Wortman J.R."/>
            <person name="Haas B."/>
            <person name="Angiuoli S.V."/>
            <person name="Creasy T.H."/>
            <person name="Lu C."/>
            <person name="Suh B."/>
            <person name="Silva J.C."/>
            <person name="Utterback T.R."/>
            <person name="Feldblyum T.V."/>
            <person name="Pertea M."/>
            <person name="Allen J."/>
            <person name="Nierman W.C."/>
            <person name="Taracha E.L.N."/>
            <person name="Salzberg S.L."/>
            <person name="White O.R."/>
            <person name="Fitzhugh H.A."/>
            <person name="Morzaria S."/>
            <person name="Venter J.C."/>
            <person name="Fraser C.M."/>
            <person name="Nene V."/>
        </authorList>
    </citation>
    <scope>NUCLEOTIDE SEQUENCE [LARGE SCALE GENOMIC DNA]</scope>
    <source>
        <strain evidence="2 3">Muguga</strain>
    </source>
</reference>
<organism evidence="2 3">
    <name type="scientific">Theileria parva</name>
    <name type="common">East coast fever infection agent</name>
    <dbReference type="NCBI Taxonomy" id="5875"/>
    <lineage>
        <taxon>Eukaryota</taxon>
        <taxon>Sar</taxon>
        <taxon>Alveolata</taxon>
        <taxon>Apicomplexa</taxon>
        <taxon>Aconoidasida</taxon>
        <taxon>Piroplasmida</taxon>
        <taxon>Theileriidae</taxon>
        <taxon>Theileria</taxon>
    </lineage>
</organism>
<dbReference type="eggNOG" id="ENOG502RSYP">
    <property type="taxonomic scope" value="Eukaryota"/>
</dbReference>
<dbReference type="EMBL" id="AAGK01000002">
    <property type="protein sequence ID" value="EAN33165.1"/>
    <property type="molecule type" value="Genomic_DNA"/>
</dbReference>
<keyword evidence="3" id="KW-1185">Reference proteome</keyword>
<sequence>MSSRIIWSNFRNYLTISNRLNQPKFNTIQYNKFNNFSSYSTGNNVGTVNFNNSEINKEKIKLTLGRGKLGGELGGELAEGEIVARRLDNEGYFFLKNLRRLKPFLKFLLFQSIPILLLMFLYKYFEQKKLTSIAPITTESELTKHVISSIRNATSVLISSNNFTFVNNIKLSNISEDIQSLLSWSPS</sequence>
<protein>
    <submittedName>
        <fullName evidence="2">Uncharacterized protein</fullName>
    </submittedName>
</protein>